<proteinExistence type="predicted"/>
<accession>A0A1F6GFQ8</accession>
<dbReference type="GO" id="GO:0051537">
    <property type="term" value="F:2 iron, 2 sulfur cluster binding"/>
    <property type="evidence" value="ECO:0007669"/>
    <property type="project" value="TreeGrafter"/>
</dbReference>
<dbReference type="SUPFAM" id="SSF89360">
    <property type="entry name" value="HesB-like domain"/>
    <property type="match status" value="1"/>
</dbReference>
<dbReference type="GO" id="GO:0005506">
    <property type="term" value="F:iron ion binding"/>
    <property type="evidence" value="ECO:0007669"/>
    <property type="project" value="TreeGrafter"/>
</dbReference>
<dbReference type="InterPro" id="IPR000361">
    <property type="entry name" value="ATAP_core_dom"/>
</dbReference>
<dbReference type="NCBIfam" id="TIGR00049">
    <property type="entry name" value="iron-sulfur cluster assembly accessory protein"/>
    <property type="match status" value="1"/>
</dbReference>
<dbReference type="PROSITE" id="PS01152">
    <property type="entry name" value="HESB"/>
    <property type="match status" value="1"/>
</dbReference>
<dbReference type="Proteomes" id="UP000178449">
    <property type="component" value="Unassembled WGS sequence"/>
</dbReference>
<dbReference type="Gene3D" id="2.60.300.12">
    <property type="entry name" value="HesB-like domain"/>
    <property type="match status" value="1"/>
</dbReference>
<dbReference type="PANTHER" id="PTHR43011">
    <property type="entry name" value="IRON-SULFUR CLUSTER ASSEMBLY 2 HOMOLOG, MITOCHONDRIAL"/>
    <property type="match status" value="1"/>
</dbReference>
<dbReference type="STRING" id="1817772.A2527_02500"/>
<dbReference type="EMBL" id="MFNE01000006">
    <property type="protein sequence ID" value="OGG96947.1"/>
    <property type="molecule type" value="Genomic_DNA"/>
</dbReference>
<organism evidence="2 3">
    <name type="scientific">Candidatus Lambdaproteobacteria bacterium RIFOXYD2_FULL_50_16</name>
    <dbReference type="NCBI Taxonomy" id="1817772"/>
    <lineage>
        <taxon>Bacteria</taxon>
        <taxon>Pseudomonadati</taxon>
        <taxon>Pseudomonadota</taxon>
        <taxon>Candidatus Lambdaproteobacteria</taxon>
    </lineage>
</organism>
<evidence type="ECO:0000313" key="3">
    <source>
        <dbReference type="Proteomes" id="UP000178449"/>
    </source>
</evidence>
<dbReference type="InterPro" id="IPR035903">
    <property type="entry name" value="HesB-like_dom_sf"/>
</dbReference>
<dbReference type="GO" id="GO:0016226">
    <property type="term" value="P:iron-sulfur cluster assembly"/>
    <property type="evidence" value="ECO:0007669"/>
    <property type="project" value="InterPro"/>
</dbReference>
<reference evidence="2 3" key="1">
    <citation type="journal article" date="2016" name="Nat. Commun.">
        <title>Thousands of microbial genomes shed light on interconnected biogeochemical processes in an aquifer system.</title>
        <authorList>
            <person name="Anantharaman K."/>
            <person name="Brown C.T."/>
            <person name="Hug L.A."/>
            <person name="Sharon I."/>
            <person name="Castelle C.J."/>
            <person name="Probst A.J."/>
            <person name="Thomas B.C."/>
            <person name="Singh A."/>
            <person name="Wilkins M.J."/>
            <person name="Karaoz U."/>
            <person name="Brodie E.L."/>
            <person name="Williams K.H."/>
            <person name="Hubbard S.S."/>
            <person name="Banfield J.F."/>
        </authorList>
    </citation>
    <scope>NUCLEOTIDE SEQUENCE [LARGE SCALE GENOMIC DNA]</scope>
</reference>
<comment type="caution">
    <text evidence="2">The sequence shown here is derived from an EMBL/GenBank/DDBJ whole genome shotgun (WGS) entry which is preliminary data.</text>
</comment>
<dbReference type="PANTHER" id="PTHR43011:SF1">
    <property type="entry name" value="IRON-SULFUR CLUSTER ASSEMBLY 2 HOMOLOG, MITOCHONDRIAL"/>
    <property type="match status" value="1"/>
</dbReference>
<evidence type="ECO:0000259" key="1">
    <source>
        <dbReference type="Pfam" id="PF01521"/>
    </source>
</evidence>
<protein>
    <submittedName>
        <fullName evidence="2">Heme biosynthesis protein HemY</fullName>
    </submittedName>
</protein>
<sequence length="114" mass="12498">MIKLTENAVKEIKRVIVENNLPEDTGIRIGIKGGGCAGFTYVFDFDNKPGEFDEIFESGGVRVFADRKSLLYIDGTEVDFNTTLMDRGFKFNNPKAEAACGCGTSFSPKQPSFG</sequence>
<feature type="domain" description="Core" evidence="1">
    <location>
        <begin position="2"/>
        <end position="103"/>
    </location>
</feature>
<dbReference type="GO" id="GO:0051539">
    <property type="term" value="F:4 iron, 4 sulfur cluster binding"/>
    <property type="evidence" value="ECO:0007669"/>
    <property type="project" value="TreeGrafter"/>
</dbReference>
<dbReference type="InterPro" id="IPR016092">
    <property type="entry name" value="ATAP"/>
</dbReference>
<dbReference type="AlphaFoldDB" id="A0A1F6GFQ8"/>
<dbReference type="Pfam" id="PF01521">
    <property type="entry name" value="Fe-S_biosyn"/>
    <property type="match status" value="1"/>
</dbReference>
<name>A0A1F6GFQ8_9PROT</name>
<gene>
    <name evidence="2" type="ORF">A2527_02500</name>
</gene>
<evidence type="ECO:0000313" key="2">
    <source>
        <dbReference type="EMBL" id="OGG96947.1"/>
    </source>
</evidence>
<dbReference type="InterPro" id="IPR017870">
    <property type="entry name" value="FeS_cluster_insertion_CS"/>
</dbReference>